<sequence length="778" mass="82447">MPNATGTVWDGPGTGAKQITDLTDEFGGALLEVAADENGVLQRFYGPDGVALLWVDFGAGRVSLSPPDTGAILAQHQEAEDPHGDRAYIEGLKGKPLGFATLDGSGVLSADQLPPSASESSIRNFDVTADTTIPLPALYAVNGRSYRVYVRAMGGQRTVTFSTDYRLSTAVTSRSFTVPVNQVLCVEAQYSSLSASWILVQATVTTGTGGQTPPGTGGDGSSGAVPTVNAGADAQIDAEETLTRTATDVDNGSAIYERTWTILSGPLGEGTTIGTSKDLSWTPGSSPAGTVDIRQPVCQEMAWQINSTAENGTLDWTTAYRYIEDIDDDRGYTAGLVGFTSATGDMLLLVQEYTAAKPDNPLASYIPGLQTCAQVGFGPNASAAASTNLGTAFMTAWRNAADNDPVFRKVQRDFRKRVYWDDALTQALADGLSPLGLALYVDVLVNHGIGNDSQSFGGLLAATRAAKPTPKQGGDEAEYLLKLCDLRDAVLQDWGDYQADGRSSAFRALISAGNFSLLGPVTWSIYGDSYTMNRPAPKVDSRIGTYVLRYAATNAVGRATDDLVVTVTGQDGGSGPGDPGGTEKLFSTLQDNFDDNAISGSKWPNTYPATGAYAPTEVGGRARVPCFTDYSAYMSEEDYTLAGSQVSVRIYPPEKGTGTDVYASMAVESLSAPEGTTLSIMVNTGTGTIRFSHNTDYWDDNAVSIAYNATTHAWVRIREASGTLYWETSPDGITWTARRTAATPSWVASATDMFVSLISHRNSGVANYAEFDNFNVTS</sequence>
<feature type="region of interest" description="Disordered" evidence="1">
    <location>
        <begin position="209"/>
        <end position="228"/>
    </location>
</feature>
<feature type="compositionally biased region" description="Gly residues" evidence="1">
    <location>
        <begin position="209"/>
        <end position="221"/>
    </location>
</feature>
<protein>
    <submittedName>
        <fullName evidence="2">Chitosanase</fullName>
    </submittedName>
</protein>
<evidence type="ECO:0000256" key="1">
    <source>
        <dbReference type="SAM" id="MobiDB-lite"/>
    </source>
</evidence>
<gene>
    <name evidence="2" type="ORF">OIE82_27080</name>
</gene>
<dbReference type="Gene3D" id="3.30.386.10">
    <property type="entry name" value="Chitosanase, subunit A, domain 2"/>
    <property type="match status" value="1"/>
</dbReference>
<dbReference type="PROSITE" id="PS60000">
    <property type="entry name" value="CHITOSANASE_46_80"/>
    <property type="match status" value="1"/>
</dbReference>
<reference evidence="2" key="1">
    <citation type="submission" date="2022-10" db="EMBL/GenBank/DDBJ databases">
        <title>The complete genomes of actinobacterial strains from the NBC collection.</title>
        <authorList>
            <person name="Joergensen T.S."/>
            <person name="Alvarez Arevalo M."/>
            <person name="Sterndorff E.B."/>
            <person name="Faurdal D."/>
            <person name="Vuksanovic O."/>
            <person name="Mourched A.-S."/>
            <person name="Charusanti P."/>
            <person name="Shaw S."/>
            <person name="Blin K."/>
            <person name="Weber T."/>
        </authorList>
    </citation>
    <scope>NUCLEOTIDE SEQUENCE [LARGE SCALE GENOMIC DNA]</scope>
    <source>
        <strain evidence="2">NBC 01686</strain>
    </source>
</reference>
<dbReference type="CDD" id="cd00978">
    <property type="entry name" value="chitosanase_GH46"/>
    <property type="match status" value="1"/>
</dbReference>
<dbReference type="InterPro" id="IPR000400">
    <property type="entry name" value="Glyco_hydro_46"/>
</dbReference>
<dbReference type="InterPro" id="IPR023346">
    <property type="entry name" value="Lysozyme-like_dom_sf"/>
</dbReference>
<dbReference type="Gene3D" id="2.60.120.200">
    <property type="match status" value="1"/>
</dbReference>
<accession>A0ABZ1YAN2</accession>
<dbReference type="InterPro" id="IPR023099">
    <property type="entry name" value="Glyco_hydro_46_N"/>
</dbReference>
<dbReference type="RefSeq" id="WP_395759468.1">
    <property type="nucleotide sequence ID" value="NZ_CP109207.1"/>
</dbReference>
<evidence type="ECO:0000313" key="2">
    <source>
        <dbReference type="EMBL" id="WUU56608.1"/>
    </source>
</evidence>
<dbReference type="SUPFAM" id="SSF53955">
    <property type="entry name" value="Lysozyme-like"/>
    <property type="match status" value="1"/>
</dbReference>
<proteinExistence type="predicted"/>
<organism evidence="2">
    <name type="scientific">Streptomyces althioticus</name>
    <dbReference type="NCBI Taxonomy" id="83380"/>
    <lineage>
        <taxon>Bacteria</taxon>
        <taxon>Bacillati</taxon>
        <taxon>Actinomycetota</taxon>
        <taxon>Actinomycetes</taxon>
        <taxon>Kitasatosporales</taxon>
        <taxon>Streptomycetaceae</taxon>
        <taxon>Streptomyces</taxon>
        <taxon>Streptomyces althioticus group</taxon>
    </lineage>
</organism>
<dbReference type="Gene3D" id="1.20.141.10">
    <property type="entry name" value="Chitosanase, subunit A, domain 1"/>
    <property type="match status" value="1"/>
</dbReference>
<name>A0ABZ1YAN2_9ACTN</name>
<dbReference type="Pfam" id="PF01374">
    <property type="entry name" value="Glyco_hydro_46"/>
    <property type="match status" value="1"/>
</dbReference>
<dbReference type="EMBL" id="CP109207">
    <property type="protein sequence ID" value="WUU56608.1"/>
    <property type="molecule type" value="Genomic_DNA"/>
</dbReference>